<dbReference type="PANTHER" id="PTHR39515:SF2">
    <property type="entry name" value="HTH-TYPE TRANSCRIPTIONAL REGULATOR RV0880"/>
    <property type="match status" value="1"/>
</dbReference>
<evidence type="ECO:0000313" key="6">
    <source>
        <dbReference type="EMBL" id="MBD9722442.1"/>
    </source>
</evidence>
<dbReference type="InterPro" id="IPR036388">
    <property type="entry name" value="WH-like_DNA-bd_sf"/>
</dbReference>
<dbReference type="PROSITE" id="PS50995">
    <property type="entry name" value="HTH_MARR_2"/>
    <property type="match status" value="1"/>
</dbReference>
<dbReference type="AlphaFoldDB" id="A0A927QHZ8"/>
<keyword evidence="3" id="KW-0804">Transcription</keyword>
<name>A0A927QHZ8_9ACTN</name>
<dbReference type="EMBL" id="JACYXT010000001">
    <property type="protein sequence ID" value="MBD9722442.1"/>
    <property type="molecule type" value="Genomic_DNA"/>
</dbReference>
<dbReference type="PROSITE" id="PS01117">
    <property type="entry name" value="HTH_MARR_1"/>
    <property type="match status" value="1"/>
</dbReference>
<evidence type="ECO:0000256" key="3">
    <source>
        <dbReference type="ARBA" id="ARBA00023163"/>
    </source>
</evidence>
<feature type="region of interest" description="Disordered" evidence="4">
    <location>
        <begin position="139"/>
        <end position="182"/>
    </location>
</feature>
<comment type="caution">
    <text evidence="6">The sequence shown here is derived from an EMBL/GenBank/DDBJ whole genome shotgun (WGS) entry which is preliminary data.</text>
</comment>
<evidence type="ECO:0000256" key="1">
    <source>
        <dbReference type="ARBA" id="ARBA00023015"/>
    </source>
</evidence>
<dbReference type="Gene3D" id="1.10.10.10">
    <property type="entry name" value="Winged helix-like DNA-binding domain superfamily/Winged helix DNA-binding domain"/>
    <property type="match status" value="1"/>
</dbReference>
<dbReference type="Pfam" id="PF12802">
    <property type="entry name" value="MarR_2"/>
    <property type="match status" value="1"/>
</dbReference>
<gene>
    <name evidence="6" type="ORF">IHE70_04115</name>
</gene>
<evidence type="ECO:0000256" key="2">
    <source>
        <dbReference type="ARBA" id="ARBA00023125"/>
    </source>
</evidence>
<sequence length="182" mass="19681">MVRQLPLLGAVSRVVRRAVRRQVSQERLPDAQIEVLRTVEAHPGIGTRAVAERLQLVPNTVSTIVGDLVRAGLLRRARDRSDRRAARLYLTEEAVARLKAWVAAGDEVLSTALLLLDEADRRALERAMPALRRLLDVLDEADGGDGEREGDRGGEPAHGASPRGTTSGRSEPGSRSTSASTP</sequence>
<feature type="compositionally biased region" description="Polar residues" evidence="4">
    <location>
        <begin position="163"/>
        <end position="182"/>
    </location>
</feature>
<dbReference type="PANTHER" id="PTHR39515">
    <property type="entry name" value="CONSERVED PROTEIN"/>
    <property type="match status" value="1"/>
</dbReference>
<feature type="domain" description="HTH marR-type" evidence="5">
    <location>
        <begin position="4"/>
        <end position="136"/>
    </location>
</feature>
<dbReference type="InterPro" id="IPR036390">
    <property type="entry name" value="WH_DNA-bd_sf"/>
</dbReference>
<evidence type="ECO:0000313" key="7">
    <source>
        <dbReference type="Proteomes" id="UP000661025"/>
    </source>
</evidence>
<dbReference type="SMART" id="SM00347">
    <property type="entry name" value="HTH_MARR"/>
    <property type="match status" value="1"/>
</dbReference>
<protein>
    <submittedName>
        <fullName evidence="6">Winged helix-turn-helix transcriptional regulator</fullName>
    </submittedName>
</protein>
<dbReference type="GO" id="GO:0003677">
    <property type="term" value="F:DNA binding"/>
    <property type="evidence" value="ECO:0007669"/>
    <property type="project" value="UniProtKB-KW"/>
</dbReference>
<keyword evidence="2" id="KW-0238">DNA-binding</keyword>
<dbReference type="InterPro" id="IPR023187">
    <property type="entry name" value="Tscrpt_reg_MarR-type_CS"/>
</dbReference>
<evidence type="ECO:0000259" key="5">
    <source>
        <dbReference type="PROSITE" id="PS50995"/>
    </source>
</evidence>
<evidence type="ECO:0000256" key="4">
    <source>
        <dbReference type="SAM" id="MobiDB-lite"/>
    </source>
</evidence>
<dbReference type="InterPro" id="IPR000835">
    <property type="entry name" value="HTH_MarR-typ"/>
</dbReference>
<dbReference type="SUPFAM" id="SSF46785">
    <property type="entry name" value="Winged helix' DNA-binding domain"/>
    <property type="match status" value="1"/>
</dbReference>
<accession>A0A927QHZ8</accession>
<proteinExistence type="predicted"/>
<reference evidence="6" key="1">
    <citation type="submission" date="2020-09" db="EMBL/GenBank/DDBJ databases">
        <title>Streptomyces canutascabiei sp. nov., which causes potato common scab and is distributed across the world.</title>
        <authorList>
            <person name="Nguyen H.P."/>
            <person name="Weisberg A.J."/>
            <person name="Chang J.H."/>
            <person name="Clarke C.R."/>
        </authorList>
    </citation>
    <scope>NUCLEOTIDE SEQUENCE</scope>
    <source>
        <strain evidence="6">ID-01-6.2a</strain>
    </source>
</reference>
<dbReference type="InterPro" id="IPR052526">
    <property type="entry name" value="HTH-type_Bedaq_tolerance"/>
</dbReference>
<feature type="compositionally biased region" description="Basic and acidic residues" evidence="4">
    <location>
        <begin position="145"/>
        <end position="155"/>
    </location>
</feature>
<keyword evidence="1" id="KW-0805">Transcription regulation</keyword>
<dbReference type="Proteomes" id="UP000661025">
    <property type="component" value="Unassembled WGS sequence"/>
</dbReference>
<dbReference type="GO" id="GO:0003700">
    <property type="term" value="F:DNA-binding transcription factor activity"/>
    <property type="evidence" value="ECO:0007669"/>
    <property type="project" value="InterPro"/>
</dbReference>
<organism evidence="6 7">
    <name type="scientific">Streptomyces caniscabiei</name>
    <dbReference type="NCBI Taxonomy" id="2746961"/>
    <lineage>
        <taxon>Bacteria</taxon>
        <taxon>Bacillati</taxon>
        <taxon>Actinomycetota</taxon>
        <taxon>Actinomycetes</taxon>
        <taxon>Kitasatosporales</taxon>
        <taxon>Streptomycetaceae</taxon>
        <taxon>Streptomyces</taxon>
    </lineage>
</organism>